<gene>
    <name evidence="1" type="ORF">SEMRO_1380_G267740.1</name>
</gene>
<protein>
    <recommendedName>
        <fullName evidence="3">CRAL-TRIO domain-containing protein</fullName>
    </recommendedName>
</protein>
<dbReference type="EMBL" id="CAICTM010001378">
    <property type="protein sequence ID" value="CAB9523123.1"/>
    <property type="molecule type" value="Genomic_DNA"/>
</dbReference>
<dbReference type="OrthoDB" id="18234at2759"/>
<sequence length="273" mass="31480">MDLTDEEIEWANTLREEIEADGELDSSRFSDFDVVQIALVSVEFNDYSDALRRARSLQQFKKKYDIEDSAKAGLRAIKDLMVLFPGHLLSFSFDPVGGRYVIAIDRAQLRASELELGGQGIRTLIKVWYYLAQAMTCDFDSIIRGWWFLVESKDFVPSKHGTVTQFRQIAVDLALFYPAIFYKYCHYNTDSTYTLFVSMIKWFMPIPLREKIITGCKPPMGETLRDTFLQPSLEVSNVKFIDAVQQALHRRYNNDASFVLSEAQPVEFDEQDV</sequence>
<proteinExistence type="predicted"/>
<accession>A0A9N8HUG3</accession>
<keyword evidence="2" id="KW-1185">Reference proteome</keyword>
<reference evidence="1" key="1">
    <citation type="submission" date="2020-06" db="EMBL/GenBank/DDBJ databases">
        <authorList>
            <consortium name="Plant Systems Biology data submission"/>
        </authorList>
    </citation>
    <scope>NUCLEOTIDE SEQUENCE</scope>
    <source>
        <strain evidence="1">D6</strain>
    </source>
</reference>
<dbReference type="AlphaFoldDB" id="A0A9N8HUG3"/>
<comment type="caution">
    <text evidence="1">The sequence shown here is derived from an EMBL/GenBank/DDBJ whole genome shotgun (WGS) entry which is preliminary data.</text>
</comment>
<evidence type="ECO:0000313" key="2">
    <source>
        <dbReference type="Proteomes" id="UP001153069"/>
    </source>
</evidence>
<organism evidence="1 2">
    <name type="scientific">Seminavis robusta</name>
    <dbReference type="NCBI Taxonomy" id="568900"/>
    <lineage>
        <taxon>Eukaryota</taxon>
        <taxon>Sar</taxon>
        <taxon>Stramenopiles</taxon>
        <taxon>Ochrophyta</taxon>
        <taxon>Bacillariophyta</taxon>
        <taxon>Bacillariophyceae</taxon>
        <taxon>Bacillariophycidae</taxon>
        <taxon>Naviculales</taxon>
        <taxon>Naviculaceae</taxon>
        <taxon>Seminavis</taxon>
    </lineage>
</organism>
<name>A0A9N8HUG3_9STRA</name>
<evidence type="ECO:0008006" key="3">
    <source>
        <dbReference type="Google" id="ProtNLM"/>
    </source>
</evidence>
<dbReference type="Proteomes" id="UP001153069">
    <property type="component" value="Unassembled WGS sequence"/>
</dbReference>
<evidence type="ECO:0000313" key="1">
    <source>
        <dbReference type="EMBL" id="CAB9523123.1"/>
    </source>
</evidence>